<accession>A0A1J8NKL4</accession>
<dbReference type="EMBL" id="LUKY01000028">
    <property type="protein sequence ID" value="OIZ95961.1"/>
    <property type="molecule type" value="Genomic_DNA"/>
</dbReference>
<dbReference type="Proteomes" id="UP000183924">
    <property type="component" value="Unassembled WGS sequence"/>
</dbReference>
<evidence type="ECO:0000313" key="1">
    <source>
        <dbReference type="EMBL" id="OIZ95961.1"/>
    </source>
</evidence>
<dbReference type="STRING" id="1225476.A1D18_00885"/>
<dbReference type="AlphaFoldDB" id="A0A1J8NKL4"/>
<evidence type="ECO:0000313" key="2">
    <source>
        <dbReference type="Proteomes" id="UP000183924"/>
    </source>
</evidence>
<proteinExistence type="predicted"/>
<keyword evidence="2" id="KW-1185">Reference proteome</keyword>
<dbReference type="RefSeq" id="WP_071661941.1">
    <property type="nucleotide sequence ID" value="NZ_LUKY01000028.1"/>
</dbReference>
<gene>
    <name evidence="1" type="ORF">A1D18_00885</name>
</gene>
<reference evidence="1 2" key="1">
    <citation type="submission" date="2016-03" db="EMBL/GenBank/DDBJ databases">
        <title>Comparative genomics of Rickettsiella.</title>
        <authorList>
            <person name="Chandler C."/>
            <person name="Wang Y."/>
        </authorList>
    </citation>
    <scope>NUCLEOTIDE SEQUENCE [LARGE SCALE GENOMIC DNA]</scope>
    <source>
        <strain evidence="1 2">RCFS May 2013</strain>
    </source>
</reference>
<name>A0A1J8NKL4_9COXI</name>
<protein>
    <submittedName>
        <fullName evidence="1">Uncharacterized protein</fullName>
    </submittedName>
</protein>
<comment type="caution">
    <text evidence="1">The sequence shown here is derived from an EMBL/GenBank/DDBJ whole genome shotgun (WGS) entry which is preliminary data.</text>
</comment>
<sequence>MHKFIKPLSDAKKRKEVEEQKQREIEIEKLKANFPLYGKVINSDDKNIAKLSVYDEKKLFKAGAQNQGSLNLDPNAFVFFKTRGYNLNQVRIVIVEEKKEQDHESQNCKNK</sequence>
<organism evidence="1 2">
    <name type="scientific">Candidatus Rickettsiella isopodorum</name>
    <dbReference type="NCBI Taxonomy" id="1225476"/>
    <lineage>
        <taxon>Bacteria</taxon>
        <taxon>Pseudomonadati</taxon>
        <taxon>Pseudomonadota</taxon>
        <taxon>Gammaproteobacteria</taxon>
        <taxon>Legionellales</taxon>
        <taxon>Coxiellaceae</taxon>
        <taxon>Rickettsiella</taxon>
    </lineage>
</organism>